<dbReference type="AlphaFoldDB" id="A0A069PYB8"/>
<dbReference type="Gene3D" id="3.30.9.10">
    <property type="entry name" value="D-Amino Acid Oxidase, subunit A, domain 2"/>
    <property type="match status" value="1"/>
</dbReference>
<accession>A0A069PYB8</accession>
<dbReference type="EMBL" id="JFHC01000017">
    <property type="protein sequence ID" value="KDR42401.1"/>
    <property type="molecule type" value="Genomic_DNA"/>
</dbReference>
<dbReference type="GO" id="GO:0005737">
    <property type="term" value="C:cytoplasm"/>
    <property type="evidence" value="ECO:0007669"/>
    <property type="project" value="TreeGrafter"/>
</dbReference>
<dbReference type="SUPFAM" id="SSF51905">
    <property type="entry name" value="FAD/NAD(P)-binding domain"/>
    <property type="match status" value="1"/>
</dbReference>
<evidence type="ECO:0000313" key="3">
    <source>
        <dbReference type="EMBL" id="KDR42401.1"/>
    </source>
</evidence>
<keyword evidence="1" id="KW-0560">Oxidoreductase</keyword>
<dbReference type="InterPro" id="IPR036188">
    <property type="entry name" value="FAD/NAD-bd_sf"/>
</dbReference>
<dbReference type="Pfam" id="PF01266">
    <property type="entry name" value="DAO"/>
    <property type="match status" value="1"/>
</dbReference>
<feature type="domain" description="FAD dependent oxidoreductase" evidence="2">
    <location>
        <begin position="10"/>
        <end position="354"/>
    </location>
</feature>
<evidence type="ECO:0000256" key="1">
    <source>
        <dbReference type="ARBA" id="ARBA00023002"/>
    </source>
</evidence>
<sequence>MNSAERLDFDVIVAGGGLVGSSTALMLARRGLKVGLFERRYCGAQASGVNYGGVRTQGRPVEQLPLAIRARALWSRLPELIGTDGELVVSGHLRLGRSDADMAALEAYARVANPFGLGLRVTGGAAFRERYPWLGAAAFGGSLCPTDGHANPRIVSPAFARAARAAGADIREQTAVTGLRHNGSRFVVSAQHDSGARIDARSTWLVNAAGAWGNTIAGQFGETAPIEPIYPNMLVTEPLPRFIEHNLGVYGGGVYARQVTRGNVVIGGGRGTGDGEYAQPLTDTTRRVMRVACELLPALREALVIRTWTGVEGRTPDDNPIIGASTTTPNLLHAFGFSGGGFLLAPGVGDVLAEIIATGETHTPLDAFGIGRFLAAPATTFATTPDTTTTHPSTESHE</sequence>
<dbReference type="Proteomes" id="UP000027466">
    <property type="component" value="Unassembled WGS sequence"/>
</dbReference>
<gene>
    <name evidence="3" type="ORF">BG61_09945</name>
</gene>
<dbReference type="InterPro" id="IPR006076">
    <property type="entry name" value="FAD-dep_OxRdtase"/>
</dbReference>
<organism evidence="3 4">
    <name type="scientific">Caballeronia glathei</name>
    <dbReference type="NCBI Taxonomy" id="60547"/>
    <lineage>
        <taxon>Bacteria</taxon>
        <taxon>Pseudomonadati</taxon>
        <taxon>Pseudomonadota</taxon>
        <taxon>Betaproteobacteria</taxon>
        <taxon>Burkholderiales</taxon>
        <taxon>Burkholderiaceae</taxon>
        <taxon>Caballeronia</taxon>
    </lineage>
</organism>
<name>A0A069PYB8_9BURK</name>
<dbReference type="SUPFAM" id="SSF54373">
    <property type="entry name" value="FAD-linked reductases, C-terminal domain"/>
    <property type="match status" value="1"/>
</dbReference>
<dbReference type="Gene3D" id="3.50.50.60">
    <property type="entry name" value="FAD/NAD(P)-binding domain"/>
    <property type="match status" value="1"/>
</dbReference>
<proteinExistence type="predicted"/>
<keyword evidence="4" id="KW-1185">Reference proteome</keyword>
<dbReference type="PANTHER" id="PTHR13847">
    <property type="entry name" value="SARCOSINE DEHYDROGENASE-RELATED"/>
    <property type="match status" value="1"/>
</dbReference>
<dbReference type="STRING" id="60547.GCA_000751215_06468"/>
<evidence type="ECO:0000259" key="2">
    <source>
        <dbReference type="Pfam" id="PF01266"/>
    </source>
</evidence>
<reference evidence="3 4" key="1">
    <citation type="submission" date="2014-03" db="EMBL/GenBank/DDBJ databases">
        <title>Draft Genome Sequences of Four Burkholderia Strains.</title>
        <authorList>
            <person name="Liu X.Y."/>
            <person name="Li C.X."/>
            <person name="Xu J.H."/>
        </authorList>
    </citation>
    <scope>NUCLEOTIDE SEQUENCE [LARGE SCALE GENOMIC DNA]</scope>
    <source>
        <strain evidence="3 4">DSM 50014</strain>
    </source>
</reference>
<protein>
    <submittedName>
        <fullName evidence="3">FAD-dependent oxidoreductase</fullName>
    </submittedName>
</protein>
<dbReference type="GO" id="GO:0016491">
    <property type="term" value="F:oxidoreductase activity"/>
    <property type="evidence" value="ECO:0007669"/>
    <property type="project" value="UniProtKB-KW"/>
</dbReference>
<comment type="caution">
    <text evidence="3">The sequence shown here is derived from an EMBL/GenBank/DDBJ whole genome shotgun (WGS) entry which is preliminary data.</text>
</comment>
<evidence type="ECO:0000313" key="4">
    <source>
        <dbReference type="Proteomes" id="UP000027466"/>
    </source>
</evidence>
<dbReference type="RefSeq" id="WP_051672490.1">
    <property type="nucleotide sequence ID" value="NZ_CADFFX010000023.1"/>
</dbReference>